<comment type="caution">
    <text evidence="2">The sequence shown here is derived from an EMBL/GenBank/DDBJ whole genome shotgun (WGS) entry which is preliminary data.</text>
</comment>
<feature type="transmembrane region" description="Helical" evidence="1">
    <location>
        <begin position="35"/>
        <end position="68"/>
    </location>
</feature>
<feature type="transmembrane region" description="Helical" evidence="1">
    <location>
        <begin position="115"/>
        <end position="132"/>
    </location>
</feature>
<feature type="transmembrane region" description="Helical" evidence="1">
    <location>
        <begin position="6"/>
        <end position="23"/>
    </location>
</feature>
<accession>A0A7V1PTY8</accession>
<evidence type="ECO:0000256" key="1">
    <source>
        <dbReference type="SAM" id="Phobius"/>
    </source>
</evidence>
<name>A0A7V1PTY8_CALAY</name>
<reference evidence="2" key="1">
    <citation type="journal article" date="2020" name="mSystems">
        <title>Genome- and Community-Level Interaction Insights into Carbon Utilization and Element Cycling Functions of Hydrothermarchaeota in Hydrothermal Sediment.</title>
        <authorList>
            <person name="Zhou Z."/>
            <person name="Liu Y."/>
            <person name="Xu W."/>
            <person name="Pan J."/>
            <person name="Luo Z.H."/>
            <person name="Li M."/>
        </authorList>
    </citation>
    <scope>NUCLEOTIDE SEQUENCE [LARGE SCALE GENOMIC DNA]</scope>
    <source>
        <strain evidence="2">HyVt-456</strain>
    </source>
</reference>
<keyword evidence="1" id="KW-0472">Membrane</keyword>
<dbReference type="Proteomes" id="UP000886005">
    <property type="component" value="Unassembled WGS sequence"/>
</dbReference>
<dbReference type="AlphaFoldDB" id="A0A7V1PTY8"/>
<proteinExistence type="predicted"/>
<gene>
    <name evidence="2" type="ORF">ENJ10_05665</name>
</gene>
<keyword evidence="1" id="KW-1133">Transmembrane helix</keyword>
<sequence length="210" mass="24815">MTFSALEILGYFASVVVAVSLMMKSIIRLRWYNLVGAVAFAVYGLLVHAYPVFVVNGFIAFVDIYYLWQIYNNKEKFDIMEVTPDNPMLERFLDFYREDINRFFPGLQLKPAENLYIFFIFRNMLPVGLFAGRPSANKTMTILIDYAIPDFRDLKSSLYLYRNRRELFLDKGIRRLEIENSHPNYTRFLKKIGFKQPDEGHVFYLELPPR</sequence>
<keyword evidence="1" id="KW-0812">Transmembrane</keyword>
<dbReference type="InterPro" id="IPR016181">
    <property type="entry name" value="Acyl_CoA_acyltransferase"/>
</dbReference>
<protein>
    <recommendedName>
        <fullName evidence="3">N-acetyltransferase domain-containing protein</fullName>
    </recommendedName>
</protein>
<organism evidence="2">
    <name type="scientific">Caldithrix abyssi</name>
    <dbReference type="NCBI Taxonomy" id="187145"/>
    <lineage>
        <taxon>Bacteria</taxon>
        <taxon>Pseudomonadati</taxon>
        <taxon>Calditrichota</taxon>
        <taxon>Calditrichia</taxon>
        <taxon>Calditrichales</taxon>
        <taxon>Calditrichaceae</taxon>
        <taxon>Caldithrix</taxon>
    </lineage>
</organism>
<dbReference type="EMBL" id="DRLD01000157">
    <property type="protein sequence ID" value="HED10153.1"/>
    <property type="molecule type" value="Genomic_DNA"/>
</dbReference>
<evidence type="ECO:0008006" key="3">
    <source>
        <dbReference type="Google" id="ProtNLM"/>
    </source>
</evidence>
<evidence type="ECO:0000313" key="2">
    <source>
        <dbReference type="EMBL" id="HED10153.1"/>
    </source>
</evidence>
<dbReference type="SUPFAM" id="SSF55729">
    <property type="entry name" value="Acyl-CoA N-acyltransferases (Nat)"/>
    <property type="match status" value="1"/>
</dbReference>